<reference evidence="2 3" key="1">
    <citation type="submission" date="2013-09" db="EMBL/GenBank/DDBJ databases">
        <title>Genome sequencing of Phaeobacter antarcticus sp. nov. SM1211.</title>
        <authorList>
            <person name="Zhang X.-Y."/>
            <person name="Liu C."/>
            <person name="Chen X.-L."/>
            <person name="Xie B.-B."/>
            <person name="Qin Q.-L."/>
            <person name="Rong J.-C."/>
            <person name="Zhang Y.-Z."/>
        </authorList>
    </citation>
    <scope>NUCLEOTIDE SEQUENCE [LARGE SCALE GENOMIC DNA]</scope>
    <source>
        <strain evidence="2 3">SM1211</strain>
    </source>
</reference>
<keyword evidence="3" id="KW-1185">Reference proteome</keyword>
<evidence type="ECO:0000313" key="3">
    <source>
        <dbReference type="Proteomes" id="UP000231259"/>
    </source>
</evidence>
<keyword evidence="1" id="KW-0732">Signal</keyword>
<dbReference type="EMBL" id="AWWI01000182">
    <property type="protein sequence ID" value="PIL13661.1"/>
    <property type="molecule type" value="Genomic_DNA"/>
</dbReference>
<name>A0A2G8QWT3_9RHOB</name>
<dbReference type="Proteomes" id="UP000231259">
    <property type="component" value="Unassembled WGS sequence"/>
</dbReference>
<sequence length="51" mass="5147">MKIKALLTATLLVIAPTLAGASCMGHSKQAMTCTDGMVYDGASNSCKVVSG</sequence>
<evidence type="ECO:0000256" key="1">
    <source>
        <dbReference type="SAM" id="SignalP"/>
    </source>
</evidence>
<proteinExistence type="predicted"/>
<dbReference type="OrthoDB" id="7875269at2"/>
<dbReference type="RefSeq" id="WP_099913699.1">
    <property type="nucleotide sequence ID" value="NZ_AWWI01000182.1"/>
</dbReference>
<protein>
    <recommendedName>
        <fullName evidence="4">Adenylosuccinate lyase</fullName>
    </recommendedName>
</protein>
<evidence type="ECO:0008006" key="4">
    <source>
        <dbReference type="Google" id="ProtNLM"/>
    </source>
</evidence>
<dbReference type="AlphaFoldDB" id="A0A2G8QWT3"/>
<feature type="chain" id="PRO_5013795656" description="Adenylosuccinate lyase" evidence="1">
    <location>
        <begin position="22"/>
        <end position="51"/>
    </location>
</feature>
<feature type="signal peptide" evidence="1">
    <location>
        <begin position="1"/>
        <end position="21"/>
    </location>
</feature>
<dbReference type="PROSITE" id="PS51257">
    <property type="entry name" value="PROKAR_LIPOPROTEIN"/>
    <property type="match status" value="1"/>
</dbReference>
<comment type="caution">
    <text evidence="2">The sequence shown here is derived from an EMBL/GenBank/DDBJ whole genome shotgun (WGS) entry which is preliminary data.</text>
</comment>
<gene>
    <name evidence="2" type="ORF">P775_27245</name>
</gene>
<accession>A0A2G8QWT3</accession>
<organism evidence="2 3">
    <name type="scientific">Puniceibacterium antarcticum</name>
    <dbReference type="NCBI Taxonomy" id="1206336"/>
    <lineage>
        <taxon>Bacteria</taxon>
        <taxon>Pseudomonadati</taxon>
        <taxon>Pseudomonadota</taxon>
        <taxon>Alphaproteobacteria</taxon>
        <taxon>Rhodobacterales</taxon>
        <taxon>Paracoccaceae</taxon>
        <taxon>Puniceibacterium</taxon>
    </lineage>
</organism>
<evidence type="ECO:0000313" key="2">
    <source>
        <dbReference type="EMBL" id="PIL13661.1"/>
    </source>
</evidence>